<dbReference type="Proteomes" id="UP000201728">
    <property type="component" value="Chromosome"/>
</dbReference>
<dbReference type="Pfam" id="PF00318">
    <property type="entry name" value="Ribosomal_S2"/>
    <property type="match status" value="1"/>
</dbReference>
<accession>A0A222P2N0</accession>
<dbReference type="HAMAP" id="MF_00291_B">
    <property type="entry name" value="Ribosomal_uS2_B"/>
    <property type="match status" value="1"/>
</dbReference>
<evidence type="ECO:0000313" key="9">
    <source>
        <dbReference type="Proteomes" id="UP000201728"/>
    </source>
</evidence>
<keyword evidence="2 5" id="KW-0689">Ribosomal protein</keyword>
<name>A0A222P2N0_9GAMM</name>
<organism evidence="8 9">
    <name type="scientific">Legionella clemsonensis</name>
    <dbReference type="NCBI Taxonomy" id="1867846"/>
    <lineage>
        <taxon>Bacteria</taxon>
        <taxon>Pseudomonadati</taxon>
        <taxon>Pseudomonadota</taxon>
        <taxon>Gammaproteobacteria</taxon>
        <taxon>Legionellales</taxon>
        <taxon>Legionellaceae</taxon>
        <taxon>Legionella</taxon>
    </lineage>
</organism>
<keyword evidence="7" id="KW-0472">Membrane</keyword>
<dbReference type="CDD" id="cd01425">
    <property type="entry name" value="RPS2"/>
    <property type="match status" value="1"/>
</dbReference>
<comment type="similarity">
    <text evidence="1 5 6">Belongs to the universal ribosomal protein uS2 family.</text>
</comment>
<evidence type="ECO:0000256" key="4">
    <source>
        <dbReference type="ARBA" id="ARBA00035256"/>
    </source>
</evidence>
<evidence type="ECO:0000256" key="7">
    <source>
        <dbReference type="SAM" id="Phobius"/>
    </source>
</evidence>
<dbReference type="GO" id="GO:0003735">
    <property type="term" value="F:structural constituent of ribosome"/>
    <property type="evidence" value="ECO:0007669"/>
    <property type="project" value="InterPro"/>
</dbReference>
<dbReference type="GO" id="GO:0006412">
    <property type="term" value="P:translation"/>
    <property type="evidence" value="ECO:0007669"/>
    <property type="project" value="UniProtKB-UniRule"/>
</dbReference>
<dbReference type="InterPro" id="IPR018130">
    <property type="entry name" value="Ribosomal_uS2_CS"/>
</dbReference>
<dbReference type="PANTHER" id="PTHR12534:SF0">
    <property type="entry name" value="SMALL RIBOSOMAL SUBUNIT PROTEIN US2M"/>
    <property type="match status" value="1"/>
</dbReference>
<dbReference type="PANTHER" id="PTHR12534">
    <property type="entry name" value="30S RIBOSOMAL PROTEIN S2 PROKARYOTIC AND ORGANELLAR"/>
    <property type="match status" value="1"/>
</dbReference>
<dbReference type="PROSITE" id="PS00963">
    <property type="entry name" value="RIBOSOMAL_S2_2"/>
    <property type="match status" value="1"/>
</dbReference>
<dbReference type="InterPro" id="IPR023591">
    <property type="entry name" value="Ribosomal_uS2_flav_dom_sf"/>
</dbReference>
<dbReference type="PRINTS" id="PR00395">
    <property type="entry name" value="RIBOSOMALS2"/>
</dbReference>
<dbReference type="Gene3D" id="1.10.287.610">
    <property type="entry name" value="Helix hairpin bin"/>
    <property type="match status" value="1"/>
</dbReference>
<dbReference type="PROSITE" id="PS00962">
    <property type="entry name" value="RIBOSOMAL_S2_1"/>
    <property type="match status" value="1"/>
</dbReference>
<dbReference type="Gene3D" id="3.40.50.10490">
    <property type="entry name" value="Glucose-6-phosphate isomerase like protein, domain 1"/>
    <property type="match status" value="1"/>
</dbReference>
<dbReference type="FunFam" id="1.10.287.610:FF:000001">
    <property type="entry name" value="30S ribosomal protein S2"/>
    <property type="match status" value="1"/>
</dbReference>
<dbReference type="InterPro" id="IPR001865">
    <property type="entry name" value="Ribosomal_uS2"/>
</dbReference>
<dbReference type="AlphaFoldDB" id="A0A222P2N0"/>
<dbReference type="GO" id="GO:0022627">
    <property type="term" value="C:cytosolic small ribosomal subunit"/>
    <property type="evidence" value="ECO:0007669"/>
    <property type="project" value="TreeGrafter"/>
</dbReference>
<reference evidence="9" key="1">
    <citation type="submission" date="2016-07" db="EMBL/GenBank/DDBJ databases">
        <authorList>
            <person name="Florea S."/>
            <person name="Webb J.S."/>
            <person name="Jaromczyk J."/>
            <person name="Schardl C.L."/>
        </authorList>
    </citation>
    <scope>NUCLEOTIDE SEQUENCE [LARGE SCALE GENOMIC DNA]</scope>
    <source>
        <strain evidence="9">CDC-D5610</strain>
    </source>
</reference>
<dbReference type="NCBIfam" id="TIGR01011">
    <property type="entry name" value="rpsB_bact"/>
    <property type="match status" value="1"/>
</dbReference>
<dbReference type="InterPro" id="IPR005706">
    <property type="entry name" value="Ribosomal_uS2_bac/mit/plastid"/>
</dbReference>
<feature type="transmembrane region" description="Helical" evidence="7">
    <location>
        <begin position="12"/>
        <end position="30"/>
    </location>
</feature>
<evidence type="ECO:0000256" key="1">
    <source>
        <dbReference type="ARBA" id="ARBA00006242"/>
    </source>
</evidence>
<keyword evidence="7" id="KW-1133">Transmembrane helix</keyword>
<keyword evidence="3 5" id="KW-0687">Ribonucleoprotein</keyword>
<dbReference type="EMBL" id="CP016397">
    <property type="protein sequence ID" value="ASQ46087.1"/>
    <property type="molecule type" value="Genomic_DNA"/>
</dbReference>
<evidence type="ECO:0000256" key="6">
    <source>
        <dbReference type="RuleBase" id="RU003631"/>
    </source>
</evidence>
<evidence type="ECO:0000313" key="8">
    <source>
        <dbReference type="EMBL" id="ASQ46087.1"/>
    </source>
</evidence>
<dbReference type="KEGG" id="lcd:clem_07670"/>
<evidence type="ECO:0000256" key="5">
    <source>
        <dbReference type="HAMAP-Rule" id="MF_00291"/>
    </source>
</evidence>
<keyword evidence="9" id="KW-1185">Reference proteome</keyword>
<gene>
    <name evidence="5 8" type="primary">rpsB</name>
    <name evidence="8" type="ORF">clem_07670</name>
</gene>
<keyword evidence="7" id="KW-0812">Transmembrane</keyword>
<evidence type="ECO:0000256" key="2">
    <source>
        <dbReference type="ARBA" id="ARBA00022980"/>
    </source>
</evidence>
<proteinExistence type="inferred from homology"/>
<evidence type="ECO:0000256" key="3">
    <source>
        <dbReference type="ARBA" id="ARBA00023274"/>
    </source>
</evidence>
<sequence length="307" mass="34674">MIKKNELKSMKLMIVLGYGINTALLTTHTLRHMRWGPDRVPHGKCGGLTLEKYMNVSMRELLEAGAHFGHRTRFWNPKMAPYIFGSRNKIHIINLEKTLPMLNDVVNYVGRLASNKAKILFVGTKRAAQESIREHARRCGMPYVDHRWLGGMLTNWKTVRQSIFRLKELKEMREKGAFEMMIKKEALMLTRELEKLERGLGGIEDMGGLPDALFVVDVGFEHIAVEEARRLKIPVIGIVDTNNSPDNVDYVIPGNDDSMRAIEIYVRCIADAILDAKQGNTVGGVASDAEFVEVPTNNKEVEKAADE</sequence>
<protein>
    <recommendedName>
        <fullName evidence="4 5">Small ribosomal subunit protein uS2</fullName>
    </recommendedName>
</protein>
<dbReference type="SUPFAM" id="SSF52313">
    <property type="entry name" value="Ribosomal protein S2"/>
    <property type="match status" value="1"/>
</dbReference>